<organism evidence="1 2">
    <name type="scientific">Neisseria macacae ATCC 33926</name>
    <dbReference type="NCBI Taxonomy" id="997348"/>
    <lineage>
        <taxon>Bacteria</taxon>
        <taxon>Pseudomonadati</taxon>
        <taxon>Pseudomonadota</taxon>
        <taxon>Betaproteobacteria</taxon>
        <taxon>Neisseriales</taxon>
        <taxon>Neisseriaceae</taxon>
        <taxon>Neisseria</taxon>
    </lineage>
</organism>
<protein>
    <submittedName>
        <fullName evidence="1">Thioesterase</fullName>
    </submittedName>
</protein>
<dbReference type="InterPro" id="IPR029069">
    <property type="entry name" value="HotDog_dom_sf"/>
</dbReference>
<gene>
    <name evidence="1" type="ORF">HMPREF9418_0042</name>
</gene>
<accession>A0AA36UM11</accession>
<reference evidence="1 2" key="1">
    <citation type="submission" date="2011-05" db="EMBL/GenBank/DDBJ databases">
        <authorList>
            <person name="Muzny D."/>
            <person name="Qin X."/>
            <person name="Deng J."/>
            <person name="Jiang H."/>
            <person name="Liu Y."/>
            <person name="Qu J."/>
            <person name="Song X.-Z."/>
            <person name="Zhang L."/>
            <person name="Thornton R."/>
            <person name="Coyle M."/>
            <person name="Francisco L."/>
            <person name="Jackson L."/>
            <person name="Javaid M."/>
            <person name="Korchina V."/>
            <person name="Kovar C."/>
            <person name="Mata R."/>
            <person name="Mathew T."/>
            <person name="Ngo R."/>
            <person name="Nguyen L."/>
            <person name="Nguyen N."/>
            <person name="Okwuonu G."/>
            <person name="Ongeri F."/>
            <person name="Pham C."/>
            <person name="Simmons D."/>
            <person name="Wilczek-Boney K."/>
            <person name="Hale W."/>
            <person name="Jakkamsetti A."/>
            <person name="Pham P."/>
            <person name="Ruth R."/>
            <person name="San Lucas F."/>
            <person name="Warren J."/>
            <person name="Zhang J."/>
            <person name="Zhao Z."/>
            <person name="Zhou C."/>
            <person name="Zhu D."/>
            <person name="Lee S."/>
            <person name="Bess C."/>
            <person name="Blankenburg K."/>
            <person name="Forbes L."/>
            <person name="Fu Q."/>
            <person name="Gubbala S."/>
            <person name="Hirani K."/>
            <person name="Jayaseelan J.C."/>
            <person name="Lara F."/>
            <person name="Munidasa M."/>
            <person name="Palculict T."/>
            <person name="Patil S."/>
            <person name="Pu L.-L."/>
            <person name="Saada N."/>
            <person name="Tang L."/>
            <person name="Weissenberger G."/>
            <person name="Zhu Y."/>
            <person name="Hemphill L."/>
            <person name="Shang Y."/>
            <person name="Youmans B."/>
            <person name="Ayvaz T."/>
            <person name="Ross M."/>
            <person name="Santibanez J."/>
            <person name="Aqrawi P."/>
            <person name="Gross S."/>
            <person name="Joshi V."/>
            <person name="Fowler G."/>
            <person name="Nazareth L."/>
            <person name="Reid J."/>
            <person name="Worley K."/>
            <person name="Petrosino J."/>
            <person name="Highlander S."/>
            <person name="Gibbs R."/>
        </authorList>
    </citation>
    <scope>NUCLEOTIDE SEQUENCE [LARGE SCALE GENOMIC DNA]</scope>
    <source>
        <strain evidence="1 2">ATCC 33926</strain>
    </source>
</reference>
<evidence type="ECO:0000313" key="2">
    <source>
        <dbReference type="Proteomes" id="UP000004982"/>
    </source>
</evidence>
<dbReference type="EMBL" id="AFQE01000001">
    <property type="protein sequence ID" value="EGQ78601.1"/>
    <property type="molecule type" value="Genomic_DNA"/>
</dbReference>
<comment type="caution">
    <text evidence="1">The sequence shown here is derived from an EMBL/GenBank/DDBJ whole genome shotgun (WGS) entry which is preliminary data.</text>
</comment>
<dbReference type="Pfam" id="PF13279">
    <property type="entry name" value="4HBT_2"/>
    <property type="match status" value="1"/>
</dbReference>
<sequence length="44" mass="5290">MNIRVRNYHLDGYGHVNNARYLEFLEEARWAFLRNTVYCPKSTA</sequence>
<proteinExistence type="predicted"/>
<dbReference type="CDD" id="cd00586">
    <property type="entry name" value="4HBT"/>
    <property type="match status" value="1"/>
</dbReference>
<dbReference type="AlphaFoldDB" id="A0AA36UM11"/>
<evidence type="ECO:0000313" key="1">
    <source>
        <dbReference type="EMBL" id="EGQ78601.1"/>
    </source>
</evidence>
<dbReference type="Gene3D" id="3.10.129.10">
    <property type="entry name" value="Hotdog Thioesterase"/>
    <property type="match status" value="1"/>
</dbReference>
<name>A0AA36UM11_9NEIS</name>
<dbReference type="Proteomes" id="UP000004982">
    <property type="component" value="Unassembled WGS sequence"/>
</dbReference>
<dbReference type="SUPFAM" id="SSF54637">
    <property type="entry name" value="Thioesterase/thiol ester dehydrase-isomerase"/>
    <property type="match status" value="1"/>
</dbReference>